<feature type="compositionally biased region" description="Polar residues" evidence="11">
    <location>
        <begin position="444"/>
        <end position="455"/>
    </location>
</feature>
<comment type="similarity">
    <text evidence="1">Belongs to the protein kinase superfamily. NEK Ser/Thr protein kinase family. NIMA subfamily.</text>
</comment>
<feature type="region of interest" description="Disordered" evidence="11">
    <location>
        <begin position="277"/>
        <end position="309"/>
    </location>
</feature>
<evidence type="ECO:0000256" key="1">
    <source>
        <dbReference type="ARBA" id="ARBA00010886"/>
    </source>
</evidence>
<dbReference type="Gene3D" id="1.10.510.10">
    <property type="entry name" value="Transferase(Phosphotransferase) domain 1"/>
    <property type="match status" value="1"/>
</dbReference>
<evidence type="ECO:0000256" key="6">
    <source>
        <dbReference type="ARBA" id="ARBA00022777"/>
    </source>
</evidence>
<dbReference type="PROSITE" id="PS00107">
    <property type="entry name" value="PROTEIN_KINASE_ATP"/>
    <property type="match status" value="1"/>
</dbReference>
<evidence type="ECO:0000256" key="3">
    <source>
        <dbReference type="ARBA" id="ARBA00022527"/>
    </source>
</evidence>
<feature type="binding site" evidence="10">
    <location>
        <position position="37"/>
    </location>
    <ligand>
        <name>ATP</name>
        <dbReference type="ChEBI" id="CHEBI:30616"/>
    </ligand>
</feature>
<organism evidence="13">
    <name type="scientific">Camellia sinensis</name>
    <name type="common">Tea plant</name>
    <name type="synonym">Thea sinensis</name>
    <dbReference type="NCBI Taxonomy" id="4442"/>
    <lineage>
        <taxon>Eukaryota</taxon>
        <taxon>Viridiplantae</taxon>
        <taxon>Streptophyta</taxon>
        <taxon>Embryophyta</taxon>
        <taxon>Tracheophyta</taxon>
        <taxon>Spermatophyta</taxon>
        <taxon>Magnoliopsida</taxon>
        <taxon>eudicotyledons</taxon>
        <taxon>Gunneridae</taxon>
        <taxon>Pentapetalae</taxon>
        <taxon>asterids</taxon>
        <taxon>Ericales</taxon>
        <taxon>Theaceae</taxon>
        <taxon>Camellia</taxon>
    </lineage>
</organism>
<dbReference type="Gene3D" id="3.30.200.20">
    <property type="entry name" value="Phosphorylase Kinase, domain 1"/>
    <property type="match status" value="1"/>
</dbReference>
<keyword evidence="5 10" id="KW-0547">Nucleotide-binding</keyword>
<dbReference type="InterPro" id="IPR000719">
    <property type="entry name" value="Prot_kinase_dom"/>
</dbReference>
<sequence>MESRMDQYEIMEQIGRGAFGAAILVNHKLEKKKYVLKKIRLARQTERCRRSAHQEMALIARIQHPYIVEFKEAWVEKGCYVCIVTGYCEGGDMAELMKKSNGQYFPEEKLCKWFTQLLLAVEYLHANYVLHRDLKCSNIFLTKDQDVRLGDFGLAKTLKADDLASSVVGTPNYMCPELLADIPYGFKSDIWSLGCCVYEMAAHRPAFKAFDMAGLISKINRSSIGPLPPCYSPSLKTLIKGMLRKSPEHRPSASDILKHPYLQPYIDQYRPSFNITSCSPEKPISSARDTRKTLVESQSSNSSCSDKDSLVSTEKNMMAMAFNCGNRGTDTDSASIDDEVGCEELLASDEHNGADICTLKMDEEEVTEHFHAEQRPNVESKQPKTIKNIMMALKEGKVRENSSPMRGNRIKAGGTGIQRNNFETLPKAPKPSPGNPGFKANMETLPSAQAKASSDSVKRIQGSHPFKHQLPFVDSSPKTKPRYDGIPPSGSTRHVENGLPAKLRLKTPPNLSRRSSFPVRVKQMGIDAPNVVADTVKVGPSETTHDFERTYPMPNGCLMQVSKEIIRESHKALVGTSKGMQTDDSNSVSSSVSIQPFEPSDDATTPLVSLPDQILNHHNRVAQTESLKPTSSSVPSPFQSDIPKHSLREKHGHDNRSALLEISEAHLDLQTITTCTEKVSSSVPLEVPSWHPEEISVCTDKSPSSRYSTGPLEVSSWRFEEISDCKDDNPSSRPSSGLPQLTFTSMLNDDKFTVRELLSSVADTTASPSLPVSFSQKDFLADKGTVSQNLAIEKAGAPHLPPAFNDVIHVIRHSSFRVGNEQPVIETVERSMDVGKLINVVRDEMEIKNLANPSTLKSSGCSETTYLKSNPSDNSGIMETEIRSPTTSNPKFESSEPIKPNKSIMSDDSGIKETEIRNPTSSSSKFESSEPTKPNPPETEDETPVKETLDVKSFRQRADALEGLLELSADLLQHNRLEELAVVLKPFGKDKVSPRETAIWLAKSLKGMMLEDSSRSS</sequence>
<comment type="catalytic activity">
    <reaction evidence="9">
        <text>L-seryl-[protein] + ATP = O-phospho-L-seryl-[protein] + ADP + H(+)</text>
        <dbReference type="Rhea" id="RHEA:17989"/>
        <dbReference type="Rhea" id="RHEA-COMP:9863"/>
        <dbReference type="Rhea" id="RHEA-COMP:11604"/>
        <dbReference type="ChEBI" id="CHEBI:15378"/>
        <dbReference type="ChEBI" id="CHEBI:29999"/>
        <dbReference type="ChEBI" id="CHEBI:30616"/>
        <dbReference type="ChEBI" id="CHEBI:83421"/>
        <dbReference type="ChEBI" id="CHEBI:456216"/>
        <dbReference type="EC" id="2.7.11.1"/>
    </reaction>
</comment>
<proteinExistence type="evidence at transcript level"/>
<keyword evidence="4 13" id="KW-0808">Transferase</keyword>
<comment type="catalytic activity">
    <reaction evidence="8">
        <text>L-threonyl-[protein] + ATP = O-phospho-L-threonyl-[protein] + ADP + H(+)</text>
        <dbReference type="Rhea" id="RHEA:46608"/>
        <dbReference type="Rhea" id="RHEA-COMP:11060"/>
        <dbReference type="Rhea" id="RHEA-COMP:11605"/>
        <dbReference type="ChEBI" id="CHEBI:15378"/>
        <dbReference type="ChEBI" id="CHEBI:30013"/>
        <dbReference type="ChEBI" id="CHEBI:30616"/>
        <dbReference type="ChEBI" id="CHEBI:61977"/>
        <dbReference type="ChEBI" id="CHEBI:456216"/>
        <dbReference type="EC" id="2.7.11.1"/>
    </reaction>
</comment>
<feature type="compositionally biased region" description="Low complexity" evidence="11">
    <location>
        <begin position="919"/>
        <end position="932"/>
    </location>
</feature>
<gene>
    <name evidence="13" type="primary">stkc</name>
</gene>
<evidence type="ECO:0000256" key="2">
    <source>
        <dbReference type="ARBA" id="ARBA00012513"/>
    </source>
</evidence>
<feature type="compositionally biased region" description="Polar residues" evidence="11">
    <location>
        <begin position="624"/>
        <end position="639"/>
    </location>
</feature>
<dbReference type="PANTHER" id="PTHR43671">
    <property type="entry name" value="SERINE/THREONINE-PROTEIN KINASE NEK"/>
    <property type="match status" value="1"/>
</dbReference>
<dbReference type="EMBL" id="KF558269">
    <property type="protein sequence ID" value="AGZ20100.1"/>
    <property type="molecule type" value="mRNA"/>
</dbReference>
<dbReference type="PROSITE" id="PS00108">
    <property type="entry name" value="PROTEIN_KINASE_ST"/>
    <property type="match status" value="1"/>
</dbReference>
<dbReference type="PANTHER" id="PTHR43671:SF98">
    <property type="entry name" value="SERINE_THREONINE-PROTEIN KINASE NEK11"/>
    <property type="match status" value="1"/>
</dbReference>
<keyword evidence="7 10" id="KW-0067">ATP-binding</keyword>
<dbReference type="EC" id="2.7.11.1" evidence="2"/>
<dbReference type="GO" id="GO:0007017">
    <property type="term" value="P:microtubule-based process"/>
    <property type="evidence" value="ECO:0007669"/>
    <property type="project" value="TreeGrafter"/>
</dbReference>
<dbReference type="FunFam" id="1.10.510.10:FF:000504">
    <property type="entry name" value="Serine/threonine-protein kinase Nek5"/>
    <property type="match status" value="1"/>
</dbReference>
<evidence type="ECO:0000256" key="10">
    <source>
        <dbReference type="PROSITE-ProRule" id="PRU10141"/>
    </source>
</evidence>
<feature type="domain" description="Protein kinase" evidence="12">
    <location>
        <begin position="8"/>
        <end position="262"/>
    </location>
</feature>
<feature type="region of interest" description="Disordered" evidence="11">
    <location>
        <begin position="574"/>
        <end position="608"/>
    </location>
</feature>
<feature type="region of interest" description="Disordered" evidence="11">
    <location>
        <begin position="855"/>
        <end position="949"/>
    </location>
</feature>
<evidence type="ECO:0000256" key="4">
    <source>
        <dbReference type="ARBA" id="ARBA00022679"/>
    </source>
</evidence>
<protein>
    <recommendedName>
        <fullName evidence="2">non-specific serine/threonine protein kinase</fullName>
        <ecNumber evidence="2">2.7.11.1</ecNumber>
    </recommendedName>
</protein>
<name>U5U9V3_CAMSI</name>
<keyword evidence="3" id="KW-0723">Serine/threonine-protein kinase</keyword>
<dbReference type="InterPro" id="IPR017441">
    <property type="entry name" value="Protein_kinase_ATP_BS"/>
</dbReference>
<dbReference type="CDD" id="cd08215">
    <property type="entry name" value="STKc_Nek"/>
    <property type="match status" value="1"/>
</dbReference>
<dbReference type="InterPro" id="IPR050660">
    <property type="entry name" value="NEK_Ser/Thr_kinase"/>
</dbReference>
<dbReference type="GO" id="GO:0004674">
    <property type="term" value="F:protein serine/threonine kinase activity"/>
    <property type="evidence" value="ECO:0007669"/>
    <property type="project" value="UniProtKB-KW"/>
</dbReference>
<evidence type="ECO:0000256" key="7">
    <source>
        <dbReference type="ARBA" id="ARBA00022840"/>
    </source>
</evidence>
<dbReference type="Pfam" id="PF00069">
    <property type="entry name" value="Pkinase"/>
    <property type="match status" value="1"/>
</dbReference>
<dbReference type="SUPFAM" id="SSF56112">
    <property type="entry name" value="Protein kinase-like (PK-like)"/>
    <property type="match status" value="1"/>
</dbReference>
<dbReference type="InterPro" id="IPR008271">
    <property type="entry name" value="Ser/Thr_kinase_AS"/>
</dbReference>
<evidence type="ECO:0000256" key="11">
    <source>
        <dbReference type="SAM" id="MobiDB-lite"/>
    </source>
</evidence>
<dbReference type="InterPro" id="IPR011009">
    <property type="entry name" value="Kinase-like_dom_sf"/>
</dbReference>
<evidence type="ECO:0000259" key="12">
    <source>
        <dbReference type="PROSITE" id="PS50011"/>
    </source>
</evidence>
<evidence type="ECO:0000256" key="9">
    <source>
        <dbReference type="ARBA" id="ARBA00048679"/>
    </source>
</evidence>
<evidence type="ECO:0000256" key="5">
    <source>
        <dbReference type="ARBA" id="ARBA00022741"/>
    </source>
</evidence>
<accession>U5U9V3</accession>
<dbReference type="GO" id="GO:0106310">
    <property type="term" value="F:protein serine kinase activity"/>
    <property type="evidence" value="ECO:0007669"/>
    <property type="project" value="RHEA"/>
</dbReference>
<keyword evidence="6 13" id="KW-0418">Kinase</keyword>
<dbReference type="FunFam" id="3.30.200.20:FF:000108">
    <property type="entry name" value="Serine/threonine-protein kinase Nek2"/>
    <property type="match status" value="1"/>
</dbReference>
<reference evidence="13" key="1">
    <citation type="submission" date="2013-08" db="EMBL/GenBank/DDBJ databases">
        <authorList>
            <person name="Liang Y."/>
            <person name="Li N."/>
            <person name="Wang K."/>
            <person name="Lu J."/>
            <person name="Zheng X."/>
        </authorList>
    </citation>
    <scope>NUCLEOTIDE SEQUENCE</scope>
</reference>
<feature type="compositionally biased region" description="Polar residues" evidence="11">
    <location>
        <begin position="855"/>
        <end position="892"/>
    </location>
</feature>
<evidence type="ECO:0000256" key="8">
    <source>
        <dbReference type="ARBA" id="ARBA00047899"/>
    </source>
</evidence>
<dbReference type="PROSITE" id="PS50011">
    <property type="entry name" value="PROTEIN_KINASE_DOM"/>
    <property type="match status" value="1"/>
</dbReference>
<evidence type="ECO:0000313" key="13">
    <source>
        <dbReference type="EMBL" id="AGZ20100.1"/>
    </source>
</evidence>
<feature type="region of interest" description="Disordered" evidence="11">
    <location>
        <begin position="398"/>
        <end position="496"/>
    </location>
</feature>
<dbReference type="SMART" id="SM00220">
    <property type="entry name" value="S_TKc"/>
    <property type="match status" value="1"/>
</dbReference>
<dbReference type="GO" id="GO:0005524">
    <property type="term" value="F:ATP binding"/>
    <property type="evidence" value="ECO:0007669"/>
    <property type="project" value="UniProtKB-UniRule"/>
</dbReference>
<dbReference type="GO" id="GO:0055028">
    <property type="term" value="C:cortical microtubule"/>
    <property type="evidence" value="ECO:0007669"/>
    <property type="project" value="TreeGrafter"/>
</dbReference>
<dbReference type="AlphaFoldDB" id="U5U9V3"/>
<feature type="region of interest" description="Disordered" evidence="11">
    <location>
        <begin position="624"/>
        <end position="648"/>
    </location>
</feature>